<gene>
    <name evidence="2" type="ORF">SEMRO_31_G020220.1</name>
</gene>
<protein>
    <submittedName>
        <fullName evidence="2">Uncharacterized protein</fullName>
    </submittedName>
</protein>
<proteinExistence type="predicted"/>
<accession>A0A9N8DA53</accession>
<keyword evidence="3" id="KW-1185">Reference proteome</keyword>
<dbReference type="AlphaFoldDB" id="A0A9N8DA53"/>
<comment type="caution">
    <text evidence="2">The sequence shown here is derived from an EMBL/GenBank/DDBJ whole genome shotgun (WGS) entry which is preliminary data.</text>
</comment>
<feature type="region of interest" description="Disordered" evidence="1">
    <location>
        <begin position="37"/>
        <end position="93"/>
    </location>
</feature>
<evidence type="ECO:0000256" key="1">
    <source>
        <dbReference type="SAM" id="MobiDB-lite"/>
    </source>
</evidence>
<name>A0A9N8DA53_9STRA</name>
<reference evidence="2" key="1">
    <citation type="submission" date="2020-06" db="EMBL/GenBank/DDBJ databases">
        <authorList>
            <consortium name="Plant Systems Biology data submission"/>
        </authorList>
    </citation>
    <scope>NUCLEOTIDE SEQUENCE</scope>
    <source>
        <strain evidence="2">D6</strain>
    </source>
</reference>
<organism evidence="2 3">
    <name type="scientific">Seminavis robusta</name>
    <dbReference type="NCBI Taxonomy" id="568900"/>
    <lineage>
        <taxon>Eukaryota</taxon>
        <taxon>Sar</taxon>
        <taxon>Stramenopiles</taxon>
        <taxon>Ochrophyta</taxon>
        <taxon>Bacillariophyta</taxon>
        <taxon>Bacillariophyceae</taxon>
        <taxon>Bacillariophycidae</taxon>
        <taxon>Naviculales</taxon>
        <taxon>Naviculaceae</taxon>
        <taxon>Seminavis</taxon>
    </lineage>
</organism>
<dbReference type="EMBL" id="CAICTM010000031">
    <property type="protein sequence ID" value="CAB9498081.1"/>
    <property type="molecule type" value="Genomic_DNA"/>
</dbReference>
<feature type="compositionally biased region" description="Polar residues" evidence="1">
    <location>
        <begin position="76"/>
        <end position="91"/>
    </location>
</feature>
<sequence length="138" mass="15231">MGNTPPLKIASRKMKVEPQALLAAMERYGELTEEDIARAGKMIGEPKKKSKRKNRRMKDASSSTSSSSSEISCASTGTERMSQQSAVSDMSPQMILRMLEQGNDAENFFAAVRATRHIPCNENEDDDCLLPESIGYVQ</sequence>
<feature type="compositionally biased region" description="Low complexity" evidence="1">
    <location>
        <begin position="61"/>
        <end position="75"/>
    </location>
</feature>
<evidence type="ECO:0000313" key="2">
    <source>
        <dbReference type="EMBL" id="CAB9498081.1"/>
    </source>
</evidence>
<dbReference type="Proteomes" id="UP001153069">
    <property type="component" value="Unassembled WGS sequence"/>
</dbReference>
<evidence type="ECO:0000313" key="3">
    <source>
        <dbReference type="Proteomes" id="UP001153069"/>
    </source>
</evidence>